<feature type="transmembrane region" description="Helical" evidence="1">
    <location>
        <begin position="108"/>
        <end position="127"/>
    </location>
</feature>
<dbReference type="Pfam" id="PF17820">
    <property type="entry name" value="PDZ_6"/>
    <property type="match status" value="1"/>
</dbReference>
<keyword evidence="1" id="KW-0812">Transmembrane</keyword>
<dbReference type="InterPro" id="IPR001478">
    <property type="entry name" value="PDZ"/>
</dbReference>
<feature type="transmembrane region" description="Helical" evidence="1">
    <location>
        <begin position="133"/>
        <end position="157"/>
    </location>
</feature>
<evidence type="ECO:0000259" key="2">
    <source>
        <dbReference type="PROSITE" id="PS50106"/>
    </source>
</evidence>
<dbReference type="Proteomes" id="UP000627781">
    <property type="component" value="Unassembled WGS sequence"/>
</dbReference>
<name>A0ABR8PSF7_9CLOT</name>
<evidence type="ECO:0000313" key="4">
    <source>
        <dbReference type="Proteomes" id="UP000627781"/>
    </source>
</evidence>
<organism evidence="3 4">
    <name type="scientific">Clostridium cibarium</name>
    <dbReference type="NCBI Taxonomy" id="2762247"/>
    <lineage>
        <taxon>Bacteria</taxon>
        <taxon>Bacillati</taxon>
        <taxon>Bacillota</taxon>
        <taxon>Clostridia</taxon>
        <taxon>Eubacteriales</taxon>
        <taxon>Clostridiaceae</taxon>
        <taxon>Clostridium</taxon>
    </lineage>
</organism>
<evidence type="ECO:0000313" key="3">
    <source>
        <dbReference type="EMBL" id="MBD7911111.1"/>
    </source>
</evidence>
<feature type="transmembrane region" description="Helical" evidence="1">
    <location>
        <begin position="54"/>
        <end position="79"/>
    </location>
</feature>
<proteinExistence type="predicted"/>
<dbReference type="RefSeq" id="WP_143315973.1">
    <property type="nucleotide sequence ID" value="NZ_JACSRA010000008.1"/>
</dbReference>
<keyword evidence="1" id="KW-1133">Transmembrane helix</keyword>
<gene>
    <name evidence="3" type="ORF">H9661_07055</name>
</gene>
<feature type="transmembrane region" description="Helical" evidence="1">
    <location>
        <begin position="178"/>
        <end position="197"/>
    </location>
</feature>
<dbReference type="EMBL" id="JACSRA010000008">
    <property type="protein sequence ID" value="MBD7911111.1"/>
    <property type="molecule type" value="Genomic_DNA"/>
</dbReference>
<evidence type="ECO:0000256" key="1">
    <source>
        <dbReference type="SAM" id="Phobius"/>
    </source>
</evidence>
<dbReference type="InterPro" id="IPR036034">
    <property type="entry name" value="PDZ_sf"/>
</dbReference>
<keyword evidence="4" id="KW-1185">Reference proteome</keyword>
<dbReference type="Gene3D" id="2.30.42.10">
    <property type="match status" value="1"/>
</dbReference>
<dbReference type="InterPro" id="IPR041489">
    <property type="entry name" value="PDZ_6"/>
</dbReference>
<feature type="domain" description="PDZ" evidence="2">
    <location>
        <begin position="299"/>
        <end position="376"/>
    </location>
</feature>
<comment type="caution">
    <text evidence="3">The sequence shown here is derived from an EMBL/GenBank/DDBJ whole genome shotgun (WGS) entry which is preliminary data.</text>
</comment>
<feature type="transmembrane region" description="Helical" evidence="1">
    <location>
        <begin position="12"/>
        <end position="33"/>
    </location>
</feature>
<keyword evidence="1" id="KW-0472">Membrane</keyword>
<dbReference type="SUPFAM" id="SSF50156">
    <property type="entry name" value="PDZ domain-like"/>
    <property type="match status" value="1"/>
</dbReference>
<dbReference type="SMART" id="SM00228">
    <property type="entry name" value="PDZ"/>
    <property type="match status" value="1"/>
</dbReference>
<feature type="transmembrane region" description="Helical" evidence="1">
    <location>
        <begin position="224"/>
        <end position="245"/>
    </location>
</feature>
<reference evidence="3 4" key="1">
    <citation type="submission" date="2020-08" db="EMBL/GenBank/DDBJ databases">
        <title>A Genomic Blueprint of the Chicken Gut Microbiome.</title>
        <authorList>
            <person name="Gilroy R."/>
            <person name="Ravi A."/>
            <person name="Getino M."/>
            <person name="Pursley I."/>
            <person name="Horton D.L."/>
            <person name="Alikhan N.-F."/>
            <person name="Baker D."/>
            <person name="Gharbi K."/>
            <person name="Hall N."/>
            <person name="Watson M."/>
            <person name="Adriaenssens E.M."/>
            <person name="Foster-Nyarko E."/>
            <person name="Jarju S."/>
            <person name="Secka A."/>
            <person name="Antonio M."/>
            <person name="Oren A."/>
            <person name="Chaudhuri R."/>
            <person name="La Ragione R.M."/>
            <person name="Hildebrand F."/>
            <person name="Pallen M.J."/>
        </authorList>
    </citation>
    <scope>NUCLEOTIDE SEQUENCE [LARGE SCALE GENOMIC DNA]</scope>
    <source>
        <strain evidence="3 4">Sa3CVN1</strain>
    </source>
</reference>
<sequence length="427" mass="47159">MDLIIYTLRSVAYVIVEPSLMIMLIILGIVFYSKNRKLVAMQRMVIGEEVNSSLELTLSQIVLGIFAGILASIILSYLGVIFDENSGIEFLFMISILLMFIKPRLVCFSYSGAILGGISLIFSYFNIKTSDGTALFNLDIVMLMTFVGVMHIVEALLVMFDGSRGAVPVFSNKKGKILGGYAFGRYWILPVAIFIAYRTISSGGVGTDSIGTPEWWPILRYDNIVNLVKSAILSLSPLFGVLGYSSLTFTRRKREKAVSSGIFILAYGIILVLVAQLGSLGMIGKIAVIIFAPLAHEGMLVIQRKIEEKRIPLFVSDESGIAILDVVPFSKAHEIGLKAGDRIVSVNDKVIDTEADIYSIIKESLNCLNLKIKDKAGEIKEFSLKQENNRRLGVVLVPKFVDVGKIVSFDNDKFSEVLKNIKDKNKK</sequence>
<accession>A0ABR8PSF7</accession>
<protein>
    <submittedName>
        <fullName evidence="3">PDZ domain-containing protein</fullName>
    </submittedName>
</protein>
<feature type="transmembrane region" description="Helical" evidence="1">
    <location>
        <begin position="257"/>
        <end position="277"/>
    </location>
</feature>
<dbReference type="PROSITE" id="PS50106">
    <property type="entry name" value="PDZ"/>
    <property type="match status" value="1"/>
</dbReference>